<sequence length="327" mass="36201">METPKKVHWASKKKKVEKVASEGGDGILKGLQRMGCKVQLKSSVAIAVDCLFQLIFAQNQSSVNLPPEVNACHQLVAHNGLRILAEKIQHPSPLRKELLLLLEVVTLGSTDLSTASGFDETVSTVTHVLLQQGDSGEHYTLLLRIVTNLSNLKPVAFSEEAESIAHHFKNVLLYTEDAEKLTFVLCCAVNLCKYDLYAGACRFAKYLCAQEVLSTLCTKMYHFYNSDDINLIVLSGYCALFLGTVSLFSEKEFDLRIQVITALAKVTKDTEMGTKVAHQPMKLIVAILQEFILFQSTSGTLTKSSLVEMSDLIDRIVKQNKISIDSE</sequence>
<dbReference type="AlphaFoldDB" id="A0A7G2C5K0"/>
<reference evidence="1 2" key="1">
    <citation type="submission" date="2020-08" db="EMBL/GenBank/DDBJ databases">
        <authorList>
            <person name="Newling K."/>
            <person name="Davey J."/>
            <person name="Forrester S."/>
        </authorList>
    </citation>
    <scope>NUCLEOTIDE SEQUENCE [LARGE SCALE GENOMIC DNA]</scope>
    <source>
        <strain evidence="2">Crithidia deanei Carvalho (ATCC PRA-265)</strain>
    </source>
</reference>
<dbReference type="Proteomes" id="UP000515908">
    <property type="component" value="Chromosome 04"/>
</dbReference>
<gene>
    <name evidence="1" type="ORF">ADEAN_000221600</name>
</gene>
<evidence type="ECO:0000313" key="1">
    <source>
        <dbReference type="EMBL" id="CAD2214765.1"/>
    </source>
</evidence>
<dbReference type="EMBL" id="LR877148">
    <property type="protein sequence ID" value="CAD2214765.1"/>
    <property type="molecule type" value="Genomic_DNA"/>
</dbReference>
<protein>
    <submittedName>
        <fullName evidence="1">Uncharacterized protein</fullName>
    </submittedName>
</protein>
<accession>A0A7G2C5K0</accession>
<organism evidence="1 2">
    <name type="scientific">Angomonas deanei</name>
    <dbReference type="NCBI Taxonomy" id="59799"/>
    <lineage>
        <taxon>Eukaryota</taxon>
        <taxon>Discoba</taxon>
        <taxon>Euglenozoa</taxon>
        <taxon>Kinetoplastea</taxon>
        <taxon>Metakinetoplastina</taxon>
        <taxon>Trypanosomatida</taxon>
        <taxon>Trypanosomatidae</taxon>
        <taxon>Strigomonadinae</taxon>
        <taxon>Angomonas</taxon>
    </lineage>
</organism>
<dbReference type="VEuPathDB" id="TriTrypDB:ADEAN_000221600"/>
<dbReference type="OrthoDB" id="273534at2759"/>
<evidence type="ECO:0000313" key="2">
    <source>
        <dbReference type="Proteomes" id="UP000515908"/>
    </source>
</evidence>
<name>A0A7G2C5K0_9TRYP</name>
<keyword evidence="2" id="KW-1185">Reference proteome</keyword>
<proteinExistence type="predicted"/>